<dbReference type="OrthoDB" id="9760715at2"/>
<dbReference type="AlphaFoldDB" id="A0A4R6Q5K2"/>
<dbReference type="InterPro" id="IPR001650">
    <property type="entry name" value="Helicase_C-like"/>
</dbReference>
<keyword evidence="3" id="KW-0067">ATP-binding</keyword>
<evidence type="ECO:0000256" key="1">
    <source>
        <dbReference type="ARBA" id="ARBA00022801"/>
    </source>
</evidence>
<dbReference type="SUPFAM" id="SSF52540">
    <property type="entry name" value="P-loop containing nucleoside triphosphate hydrolases"/>
    <property type="match status" value="1"/>
</dbReference>
<dbReference type="Proteomes" id="UP000295500">
    <property type="component" value="Unassembled WGS sequence"/>
</dbReference>
<name>A0A4R6Q5K2_9FIRM</name>
<dbReference type="InterPro" id="IPR027417">
    <property type="entry name" value="P-loop_NTPase"/>
</dbReference>
<comment type="caution">
    <text evidence="3">The sequence shown here is derived from an EMBL/GenBank/DDBJ whole genome shotgun (WGS) entry which is preliminary data.</text>
</comment>
<evidence type="ECO:0000259" key="2">
    <source>
        <dbReference type="PROSITE" id="PS51194"/>
    </source>
</evidence>
<feature type="domain" description="Helicase C-terminal" evidence="2">
    <location>
        <begin position="151"/>
        <end position="320"/>
    </location>
</feature>
<keyword evidence="3" id="KW-0347">Helicase</keyword>
<dbReference type="Gene3D" id="3.40.50.300">
    <property type="entry name" value="P-loop containing nucleotide triphosphate hydrolases"/>
    <property type="match status" value="1"/>
</dbReference>
<dbReference type="PROSITE" id="PS51194">
    <property type="entry name" value="HELICASE_CTER"/>
    <property type="match status" value="1"/>
</dbReference>
<dbReference type="Pfam" id="PF00271">
    <property type="entry name" value="Helicase_C"/>
    <property type="match status" value="1"/>
</dbReference>
<evidence type="ECO:0000313" key="4">
    <source>
        <dbReference type="Proteomes" id="UP000295500"/>
    </source>
</evidence>
<reference evidence="3 4" key="1">
    <citation type="submission" date="2019-03" db="EMBL/GenBank/DDBJ databases">
        <title>Genomic Encyclopedia of Type Strains, Phase IV (KMG-IV): sequencing the most valuable type-strain genomes for metagenomic binning, comparative biology and taxonomic classification.</title>
        <authorList>
            <person name="Goeker M."/>
        </authorList>
    </citation>
    <scope>NUCLEOTIDE SEQUENCE [LARGE SCALE GENOMIC DNA]</scope>
    <source>
        <strain evidence="3 4">DSM 28287</strain>
    </source>
</reference>
<dbReference type="InterPro" id="IPR049730">
    <property type="entry name" value="SNF2/RAD54-like_C"/>
</dbReference>
<dbReference type="GO" id="GO:0016787">
    <property type="term" value="F:hydrolase activity"/>
    <property type="evidence" value="ECO:0007669"/>
    <property type="project" value="UniProtKB-KW"/>
</dbReference>
<dbReference type="PANTHER" id="PTHR45766">
    <property type="entry name" value="DNA ANNEALING HELICASE AND ENDONUCLEASE ZRANB3 FAMILY MEMBER"/>
    <property type="match status" value="1"/>
</dbReference>
<dbReference type="CDD" id="cd18793">
    <property type="entry name" value="SF2_C_SNF"/>
    <property type="match status" value="1"/>
</dbReference>
<keyword evidence="4" id="KW-1185">Reference proteome</keyword>
<dbReference type="SMART" id="SM00490">
    <property type="entry name" value="HELICc"/>
    <property type="match status" value="1"/>
</dbReference>
<dbReference type="EMBL" id="SNXO01000011">
    <property type="protein sequence ID" value="TDP57668.1"/>
    <property type="molecule type" value="Genomic_DNA"/>
</dbReference>
<gene>
    <name evidence="3" type="ORF">EV211_11136</name>
</gene>
<keyword evidence="3" id="KW-0547">Nucleotide-binding</keyword>
<dbReference type="PANTHER" id="PTHR45766:SF6">
    <property type="entry name" value="SWI_SNF-RELATED MATRIX-ASSOCIATED ACTIN-DEPENDENT REGULATOR OF CHROMATIN SUBFAMILY A-LIKE PROTEIN 1"/>
    <property type="match status" value="1"/>
</dbReference>
<accession>A0A4R6Q5K2</accession>
<keyword evidence="1" id="KW-0378">Hydrolase</keyword>
<sequence>MDGDNVEKSILERFGFKYNKRSVHTGRTIMLEELSNLLEAVPDAIVYDDYIKAIIDQNCLLKRSSSSRTITANFLTELYSLDPTISIFRNLLFFWNRDEEGRPLLAMLCAFCRDRVLNYSFKAIKSLEHMETELLERYVRALETSEATDPKYDKTVELLRDENWIERGTIIFSQYFDTAKWIAENLSKEFDGETIGLYAGGDKSGIFIDGVFKRKDKEELKAMVKSRDLRILVGTDSASEGLNLQTLGSLINIDLPWNPTRLEQRKGRIQRIGQVHDTIFVYNMRYKDSVEDRVHNLLSQRLRNIYNVFGQLPDVLEDVWINVAIGEQEKALEIIDNVPEKHPFENRYNMGVEHIDWESCSEVLDKKEKREFLKKGWIRCMNV</sequence>
<organism evidence="3 4">
    <name type="scientific">Aminicella lysinilytica</name>
    <dbReference type="NCBI Taxonomy" id="433323"/>
    <lineage>
        <taxon>Bacteria</taxon>
        <taxon>Bacillati</taxon>
        <taxon>Bacillota</taxon>
        <taxon>Clostridia</taxon>
        <taxon>Peptostreptococcales</taxon>
        <taxon>Anaerovoracaceae</taxon>
        <taxon>Aminicella</taxon>
    </lineage>
</organism>
<protein>
    <submittedName>
        <fullName evidence="3">Helicase-like protein</fullName>
    </submittedName>
</protein>
<dbReference type="RefSeq" id="WP_133528185.1">
    <property type="nucleotide sequence ID" value="NZ_SNXO01000011.1"/>
</dbReference>
<proteinExistence type="predicted"/>
<evidence type="ECO:0000313" key="3">
    <source>
        <dbReference type="EMBL" id="TDP57668.1"/>
    </source>
</evidence>
<dbReference type="GO" id="GO:0004386">
    <property type="term" value="F:helicase activity"/>
    <property type="evidence" value="ECO:0007669"/>
    <property type="project" value="UniProtKB-KW"/>
</dbReference>